<keyword evidence="1" id="KW-1133">Transmembrane helix</keyword>
<dbReference type="EMBL" id="CP022423">
    <property type="protein sequence ID" value="ASM78303.1"/>
    <property type="molecule type" value="Genomic_DNA"/>
</dbReference>
<keyword evidence="1" id="KW-1003">Cell membrane</keyword>
<sequence>MSFFAVLLALILEQIRPLPRDNWVHDGLTLWVDGAGRNFDAGHPHHARVVWAIAVGVPALVAWLVHWVLVSHISLLLALAFDVFVIYLCLGFRQFSHYFTDIREALEQGNEDRARQLLAEWRHLEVADLPRTEVLRHVIEHALLAAHRHVFGVFFCVVVLAALGLGPAGAILYRMAEFCSRYWMVDRRTVAGLSVNEGLRDLAQRLFMWIDYVPVRLTAFGFAVVGNFEEAMAGWRRDAELWHSPNEGILLAAAAGAVGVRLGGSVPHAGRPSGRTTAFAAGVDVNVSQSVGSTPGLPPQIGHLASVAALVWRAVILWMLLLGMLKLSNLLG</sequence>
<feature type="transmembrane region" description="Helical" evidence="1">
    <location>
        <begin position="76"/>
        <end position="95"/>
    </location>
</feature>
<dbReference type="UniPathway" id="UPA00148"/>
<comment type="function">
    <text evidence="1">Converts cobyric acid to cobinamide by the addition of aminopropanol on the F carboxylic group.</text>
</comment>
<keyword evidence="1" id="KW-0472">Membrane</keyword>
<dbReference type="OrthoDB" id="8533534at2"/>
<dbReference type="GO" id="GO:0009236">
    <property type="term" value="P:cobalamin biosynthetic process"/>
    <property type="evidence" value="ECO:0007669"/>
    <property type="project" value="UniProtKB-UniRule"/>
</dbReference>
<evidence type="ECO:0000256" key="1">
    <source>
        <dbReference type="HAMAP-Rule" id="MF_00024"/>
    </source>
</evidence>
<gene>
    <name evidence="1" type="primary">cobD</name>
    <name evidence="2" type="ORF">VITFI_CDS2526</name>
</gene>
<evidence type="ECO:0000313" key="3">
    <source>
        <dbReference type="Proteomes" id="UP000199729"/>
    </source>
</evidence>
<dbReference type="GO" id="GO:0015420">
    <property type="term" value="F:ABC-type vitamin B12 transporter activity"/>
    <property type="evidence" value="ECO:0007669"/>
    <property type="project" value="UniProtKB-UniRule"/>
</dbReference>
<proteinExistence type="inferred from homology"/>
<dbReference type="PANTHER" id="PTHR38684:SF1">
    <property type="entry name" value="PROTEIN AMPE"/>
    <property type="match status" value="1"/>
</dbReference>
<dbReference type="RefSeq" id="WP_089417255.1">
    <property type="nucleotide sequence ID" value="NZ_CP022423.1"/>
</dbReference>
<comment type="subcellular location">
    <subcellularLocation>
        <location evidence="1">Cell membrane</location>
        <topology evidence="1">Multi-pass membrane protein</topology>
    </subcellularLocation>
</comment>
<dbReference type="HAMAP" id="MF_00024">
    <property type="entry name" value="CobD_CbiB"/>
    <property type="match status" value="1"/>
</dbReference>
<dbReference type="Pfam" id="PF03186">
    <property type="entry name" value="CobD_Cbib"/>
    <property type="match status" value="1"/>
</dbReference>
<feature type="transmembrane region" description="Helical" evidence="1">
    <location>
        <begin position="304"/>
        <end position="325"/>
    </location>
</feature>
<name>A0A221KHJ1_VITFI</name>
<dbReference type="NCBIfam" id="NF005792">
    <property type="entry name" value="PRK07630.1"/>
    <property type="match status" value="1"/>
</dbReference>
<comment type="pathway">
    <text evidence="1">Cofactor biosynthesis; adenosylcobalamin biosynthesis.</text>
</comment>
<dbReference type="KEGG" id="vff:VITFI_CDS2526"/>
<accession>A0A221KHJ1</accession>
<dbReference type="GO" id="GO:0046677">
    <property type="term" value="P:response to antibiotic"/>
    <property type="evidence" value="ECO:0007669"/>
    <property type="project" value="TreeGrafter"/>
</dbReference>
<feature type="transmembrane region" description="Helical" evidence="1">
    <location>
        <begin position="49"/>
        <end position="69"/>
    </location>
</feature>
<dbReference type="PANTHER" id="PTHR38684">
    <property type="entry name" value="PROTEIN AMPE"/>
    <property type="match status" value="1"/>
</dbReference>
<keyword evidence="1" id="KW-0169">Cobalamin biosynthesis</keyword>
<feature type="transmembrane region" description="Helical" evidence="1">
    <location>
        <begin position="150"/>
        <end position="173"/>
    </location>
</feature>
<dbReference type="GO" id="GO:0005886">
    <property type="term" value="C:plasma membrane"/>
    <property type="evidence" value="ECO:0007669"/>
    <property type="project" value="UniProtKB-SubCell"/>
</dbReference>
<dbReference type="InterPro" id="IPR052966">
    <property type="entry name" value="Beta-lactamase_Reg"/>
</dbReference>
<dbReference type="AlphaFoldDB" id="A0A221KHJ1"/>
<comment type="caution">
    <text evidence="1">Lacks conserved residue(s) required for the propagation of feature annotation.</text>
</comment>
<dbReference type="GO" id="GO:0048472">
    <property type="term" value="F:threonine-phosphate decarboxylase activity"/>
    <property type="evidence" value="ECO:0007669"/>
    <property type="project" value="InterPro"/>
</dbReference>
<keyword evidence="1" id="KW-0812">Transmembrane</keyword>
<dbReference type="Proteomes" id="UP000199729">
    <property type="component" value="Chromosome"/>
</dbReference>
<protein>
    <recommendedName>
        <fullName evidence="1">Cobalamin biosynthesis protein CobD</fullName>
    </recommendedName>
</protein>
<keyword evidence="3" id="KW-1185">Reference proteome</keyword>
<organism evidence="2 3">
    <name type="scientific">Vitreoscilla filiformis</name>
    <dbReference type="NCBI Taxonomy" id="63"/>
    <lineage>
        <taxon>Bacteria</taxon>
        <taxon>Pseudomonadati</taxon>
        <taxon>Pseudomonadota</taxon>
        <taxon>Betaproteobacteria</taxon>
        <taxon>Neisseriales</taxon>
        <taxon>Neisseriaceae</taxon>
        <taxon>Vitreoscilla</taxon>
    </lineage>
</organism>
<dbReference type="InterPro" id="IPR004485">
    <property type="entry name" value="Cobalamin_biosynth_CobD/CbiB"/>
</dbReference>
<evidence type="ECO:0000313" key="2">
    <source>
        <dbReference type="EMBL" id="ASM78303.1"/>
    </source>
</evidence>
<reference evidence="2 3" key="1">
    <citation type="submission" date="2017-07" db="EMBL/GenBank/DDBJ databases">
        <title>Complete Genome Sequence of the cosmetic ferment Vitreoscilla filiformis (ATCC15551).</title>
        <authorList>
            <person name="Contreras S."/>
            <person name="Sagory-Zalkind P."/>
            <person name="Blanquart H."/>
            <person name="Iltis A."/>
            <person name="Morand S.C."/>
        </authorList>
    </citation>
    <scope>NUCLEOTIDE SEQUENCE [LARGE SCALE GENOMIC DNA]</scope>
    <source>
        <strain evidence="2 3">ATCC 15551</strain>
    </source>
</reference>
<comment type="similarity">
    <text evidence="1">Belongs to the CobD/CbiB family.</text>
</comment>